<evidence type="ECO:0000259" key="5">
    <source>
        <dbReference type="Pfam" id="PF01343"/>
    </source>
</evidence>
<evidence type="ECO:0000256" key="3">
    <source>
        <dbReference type="ARBA" id="ARBA00022801"/>
    </source>
</evidence>
<dbReference type="InterPro" id="IPR002142">
    <property type="entry name" value="Peptidase_S49"/>
</dbReference>
<feature type="domain" description="Peptidase S49" evidence="5">
    <location>
        <begin position="90"/>
        <end position="232"/>
    </location>
</feature>
<dbReference type="SUPFAM" id="SSF52096">
    <property type="entry name" value="ClpP/crotonase"/>
    <property type="match status" value="1"/>
</dbReference>
<keyword evidence="4" id="KW-0720">Serine protease</keyword>
<dbReference type="EMBL" id="JBHRSL010000010">
    <property type="protein sequence ID" value="MFC3053060.1"/>
    <property type="molecule type" value="Genomic_DNA"/>
</dbReference>
<dbReference type="CDD" id="cd07023">
    <property type="entry name" value="S49_Sppa_N_C"/>
    <property type="match status" value="1"/>
</dbReference>
<dbReference type="Gene3D" id="6.20.330.10">
    <property type="match status" value="1"/>
</dbReference>
<organism evidence="6 7">
    <name type="scientific">Kordiimonas pumila</name>
    <dbReference type="NCBI Taxonomy" id="2161677"/>
    <lineage>
        <taxon>Bacteria</taxon>
        <taxon>Pseudomonadati</taxon>
        <taxon>Pseudomonadota</taxon>
        <taxon>Alphaproteobacteria</taxon>
        <taxon>Kordiimonadales</taxon>
        <taxon>Kordiimonadaceae</taxon>
        <taxon>Kordiimonas</taxon>
    </lineage>
</organism>
<keyword evidence="2" id="KW-0645">Protease</keyword>
<accession>A0ABV7D838</accession>
<dbReference type="RefSeq" id="WP_194213210.1">
    <property type="nucleotide sequence ID" value="NZ_CP061205.1"/>
</dbReference>
<evidence type="ECO:0000256" key="1">
    <source>
        <dbReference type="ARBA" id="ARBA00008683"/>
    </source>
</evidence>
<protein>
    <submittedName>
        <fullName evidence="6">S49 family peptidase</fullName>
    </submittedName>
</protein>
<evidence type="ECO:0000313" key="6">
    <source>
        <dbReference type="EMBL" id="MFC3053060.1"/>
    </source>
</evidence>
<gene>
    <name evidence="6" type="ORF">ACFOKA_14185</name>
</gene>
<dbReference type="Gene3D" id="3.90.226.10">
    <property type="entry name" value="2-enoyl-CoA Hydratase, Chain A, domain 1"/>
    <property type="match status" value="1"/>
</dbReference>
<reference evidence="7" key="1">
    <citation type="journal article" date="2019" name="Int. J. Syst. Evol. Microbiol.">
        <title>The Global Catalogue of Microorganisms (GCM) 10K type strain sequencing project: providing services to taxonomists for standard genome sequencing and annotation.</title>
        <authorList>
            <consortium name="The Broad Institute Genomics Platform"/>
            <consortium name="The Broad Institute Genome Sequencing Center for Infectious Disease"/>
            <person name="Wu L."/>
            <person name="Ma J."/>
        </authorList>
    </citation>
    <scope>NUCLEOTIDE SEQUENCE [LARGE SCALE GENOMIC DNA]</scope>
    <source>
        <strain evidence="7">KCTC 62164</strain>
    </source>
</reference>
<dbReference type="PANTHER" id="PTHR42987:SF8">
    <property type="entry name" value="PROTEINASE"/>
    <property type="match status" value="1"/>
</dbReference>
<evidence type="ECO:0000256" key="4">
    <source>
        <dbReference type="ARBA" id="ARBA00022825"/>
    </source>
</evidence>
<evidence type="ECO:0000313" key="7">
    <source>
        <dbReference type="Proteomes" id="UP001595444"/>
    </source>
</evidence>
<keyword evidence="7" id="KW-1185">Reference proteome</keyword>
<dbReference type="Proteomes" id="UP001595444">
    <property type="component" value="Unassembled WGS sequence"/>
</dbReference>
<comment type="caution">
    <text evidence="6">The sequence shown here is derived from an EMBL/GenBank/DDBJ whole genome shotgun (WGS) entry which is preliminary data.</text>
</comment>
<dbReference type="InterPro" id="IPR029045">
    <property type="entry name" value="ClpP/crotonase-like_dom_sf"/>
</dbReference>
<keyword evidence="3" id="KW-0378">Hydrolase</keyword>
<dbReference type="PANTHER" id="PTHR42987">
    <property type="entry name" value="PEPTIDASE S49"/>
    <property type="match status" value="1"/>
</dbReference>
<dbReference type="InterPro" id="IPR047272">
    <property type="entry name" value="S49_SppA_C"/>
</dbReference>
<name>A0ABV7D838_9PROT</name>
<dbReference type="Pfam" id="PF01343">
    <property type="entry name" value="Peptidase_S49"/>
    <property type="match status" value="1"/>
</dbReference>
<evidence type="ECO:0000256" key="2">
    <source>
        <dbReference type="ARBA" id="ARBA00022670"/>
    </source>
</evidence>
<proteinExistence type="inferred from homology"/>
<comment type="similarity">
    <text evidence="1">Belongs to the peptidase S49 family.</text>
</comment>
<sequence>MIKKIGSFCRTVRRTFFGEPAPKVAVLRLYGVIGAGGRFKQNISMASVAGQIEQAFTMGGVSAVALMINSPGGSPVQSALILQRIRDLAKEKDIPVLAFAEDVAASGGYMLAIAGDEIYANESSIVGSIGVVSSGFGFKAAIEKLGIERRLYTAGESKAMLDAFQDEKAEDVARLKEIQLEIHEHFKKLVRDRRGKRLKGLRGKMFSGEVFTGGEAVKLGLIDGIGDARTILRDRFGKSVKMRVIAEKKPRLGSLLGLRAGNTSSLGALEDIPGGLIAAIEERLIWNRFGL</sequence>